<dbReference type="PANTHER" id="PTHR43284">
    <property type="entry name" value="ASPARAGINE SYNTHETASE (GLUTAMINE-HYDROLYZING)"/>
    <property type="match status" value="1"/>
</dbReference>
<dbReference type="InterPro" id="IPR001962">
    <property type="entry name" value="Asn_synthase"/>
</dbReference>
<gene>
    <name evidence="5" type="ORF">CW563_08920</name>
</gene>
<protein>
    <recommendedName>
        <fullName evidence="2">asparagine synthase (glutamine-hydrolyzing)</fullName>
        <ecNumber evidence="2">6.3.5.4</ecNumber>
    </recommendedName>
</protein>
<feature type="non-terminal residue" evidence="5">
    <location>
        <position position="1"/>
    </location>
</feature>
<dbReference type="Pfam" id="PF00733">
    <property type="entry name" value="Asn_synthase"/>
    <property type="match status" value="1"/>
</dbReference>
<feature type="domain" description="Asparagine synthetase" evidence="4">
    <location>
        <begin position="2"/>
        <end position="137"/>
    </location>
</feature>
<evidence type="ECO:0000259" key="4">
    <source>
        <dbReference type="Pfam" id="PF00733"/>
    </source>
</evidence>
<organism evidence="5">
    <name type="scientific">Campylobacter jejuni</name>
    <dbReference type="NCBI Taxonomy" id="197"/>
    <lineage>
        <taxon>Bacteria</taxon>
        <taxon>Pseudomonadati</taxon>
        <taxon>Campylobacterota</taxon>
        <taxon>Epsilonproteobacteria</taxon>
        <taxon>Campylobacterales</taxon>
        <taxon>Campylobacteraceae</taxon>
        <taxon>Campylobacter</taxon>
    </lineage>
</organism>
<reference evidence="5" key="1">
    <citation type="submission" date="2018-06" db="EMBL/GenBank/DDBJ databases">
        <authorList>
            <consortium name="PulseNet: The National Subtyping Network for Foodborne Disease Surveillance"/>
            <person name="Tarr C.L."/>
            <person name="Trees E."/>
            <person name="Katz L.S."/>
            <person name="Carleton-Romer H.A."/>
            <person name="Stroika S."/>
            <person name="Kucerova Z."/>
            <person name="Roache K.F."/>
            <person name="Sabol A.L."/>
            <person name="Besser J."/>
            <person name="Gerner-Smidt P."/>
        </authorList>
    </citation>
    <scope>NUCLEOTIDE SEQUENCE</scope>
    <source>
        <strain evidence="5">PNUSAC003301</strain>
    </source>
</reference>
<sequence length="157" mass="17988">INTWLPFDILHKADRMSMCNSLEVRTPLVDKEVAAFAATMPIKTRIRGDETKVSLRTAAAAELPKDVANKEKLGFPSPIASWIKEDKFRKRIEEAFTSDVAKKFFEPEALLEILQEHINGKSSMQKIFTIYTFILWYQVYFPEDTTADTVSKVKITK</sequence>
<dbReference type="EMBL" id="AACFVE010000125">
    <property type="protein sequence ID" value="EAK3904191.1"/>
    <property type="molecule type" value="Genomic_DNA"/>
</dbReference>
<accession>A0A5T0UKI3</accession>
<dbReference type="GO" id="GO:0005829">
    <property type="term" value="C:cytosol"/>
    <property type="evidence" value="ECO:0007669"/>
    <property type="project" value="TreeGrafter"/>
</dbReference>
<evidence type="ECO:0000256" key="1">
    <source>
        <dbReference type="ARBA" id="ARBA00005187"/>
    </source>
</evidence>
<comment type="catalytic activity">
    <reaction evidence="3">
        <text>L-aspartate + L-glutamine + ATP + H2O = L-asparagine + L-glutamate + AMP + diphosphate + H(+)</text>
        <dbReference type="Rhea" id="RHEA:12228"/>
        <dbReference type="ChEBI" id="CHEBI:15377"/>
        <dbReference type="ChEBI" id="CHEBI:15378"/>
        <dbReference type="ChEBI" id="CHEBI:29985"/>
        <dbReference type="ChEBI" id="CHEBI:29991"/>
        <dbReference type="ChEBI" id="CHEBI:30616"/>
        <dbReference type="ChEBI" id="CHEBI:33019"/>
        <dbReference type="ChEBI" id="CHEBI:58048"/>
        <dbReference type="ChEBI" id="CHEBI:58359"/>
        <dbReference type="ChEBI" id="CHEBI:456215"/>
        <dbReference type="EC" id="6.3.5.4"/>
    </reaction>
</comment>
<dbReference type="InterPro" id="IPR051786">
    <property type="entry name" value="ASN_synthetase/amidase"/>
</dbReference>
<comment type="caution">
    <text evidence="5">The sequence shown here is derived from an EMBL/GenBank/DDBJ whole genome shotgun (WGS) entry which is preliminary data.</text>
</comment>
<dbReference type="EC" id="6.3.5.4" evidence="2"/>
<evidence type="ECO:0000256" key="3">
    <source>
        <dbReference type="ARBA" id="ARBA00048741"/>
    </source>
</evidence>
<dbReference type="GO" id="GO:0004066">
    <property type="term" value="F:asparagine synthase (glutamine-hydrolyzing) activity"/>
    <property type="evidence" value="ECO:0007669"/>
    <property type="project" value="UniProtKB-EC"/>
</dbReference>
<evidence type="ECO:0000313" key="5">
    <source>
        <dbReference type="EMBL" id="EAK3904191.1"/>
    </source>
</evidence>
<evidence type="ECO:0000256" key="2">
    <source>
        <dbReference type="ARBA" id="ARBA00012737"/>
    </source>
</evidence>
<dbReference type="PANTHER" id="PTHR43284:SF1">
    <property type="entry name" value="ASPARAGINE SYNTHETASE"/>
    <property type="match status" value="1"/>
</dbReference>
<dbReference type="GO" id="GO:0006529">
    <property type="term" value="P:asparagine biosynthetic process"/>
    <property type="evidence" value="ECO:0007669"/>
    <property type="project" value="InterPro"/>
</dbReference>
<dbReference type="Gene3D" id="3.40.50.620">
    <property type="entry name" value="HUPs"/>
    <property type="match status" value="1"/>
</dbReference>
<dbReference type="InterPro" id="IPR014729">
    <property type="entry name" value="Rossmann-like_a/b/a_fold"/>
</dbReference>
<dbReference type="AlphaFoldDB" id="A0A5T0UKI3"/>
<proteinExistence type="predicted"/>
<dbReference type="CDD" id="cd01991">
    <property type="entry name" value="Asn_synthase_B_C"/>
    <property type="match status" value="1"/>
</dbReference>
<comment type="pathway">
    <text evidence="1">Amino-acid biosynthesis; L-asparagine biosynthesis; L-asparagine from L-aspartate (L-Gln route): step 1/1.</text>
</comment>
<dbReference type="SUPFAM" id="SSF52402">
    <property type="entry name" value="Adenine nucleotide alpha hydrolases-like"/>
    <property type="match status" value="1"/>
</dbReference>
<name>A0A5T0UKI3_CAMJU</name>